<name>A0AAN8NT89_POLSC</name>
<dbReference type="Proteomes" id="UP001372834">
    <property type="component" value="Unassembled WGS sequence"/>
</dbReference>
<sequence length="576" mass="64663">MYERRSKFYDTNSVDLMHNLISLESCGADLRTEDDGKTLLMVDLEPLKPEIRTKRGSEKEGTRQGRQTNVEVGHDYYNFLQQLAVQQQQQQPQQQQQQQQLQLASATAQQPQQHFVPQLVVPRDGDNPSSPTRFVLSSDGKFLQESLSSLAQPQQYDTTLGQAQLSSSLAQAQQFRGFPVYVQSPLEQTAPQTLPQTPTQTPRPGTRPRISEYARQQQRLLQEYRDAPLRAQIAGVATRPQRPRPAQPVPTGPTSQSAQVFVPPSQNQGQQNPTQFQDPKNPGIIYTAVPVDAQTYYQQYAQLQQQYAQLPQQQYVQVPQQYAQVPQQQFAAAQYTPEANQVYAQAARPAGQFYYQQPEATQEKVRTPTPSLATSSAVQPQYVPQNLPQQYLIETTKQASQPQYVPQEVAAPQFQYVQQPVQQSTPVRHETSPTSTLLQPVAGRGYFSPSKPPSRSSIYVSRSSVPKTVSLTVSDAVSSEKVPVIRLQPTEQRTYTKQELDALVRAGYVVTPIHDGKPTQYLKPKRQHHLVSDGRTNHVVYENPQDGIQYQYSPGTSDSTVTIKTKKSVSTQESSE</sequence>
<dbReference type="EMBL" id="JAWJWE010000039">
    <property type="protein sequence ID" value="KAK6620831.1"/>
    <property type="molecule type" value="Genomic_DNA"/>
</dbReference>
<feature type="region of interest" description="Disordered" evidence="1">
    <location>
        <begin position="234"/>
        <end position="280"/>
    </location>
</feature>
<evidence type="ECO:0000313" key="2">
    <source>
        <dbReference type="EMBL" id="KAK6620831.1"/>
    </source>
</evidence>
<reference evidence="2 3" key="1">
    <citation type="submission" date="2023-10" db="EMBL/GenBank/DDBJ databases">
        <title>Genomes of two closely related lineages of the louse Polyplax serrata with different host specificities.</title>
        <authorList>
            <person name="Martinu J."/>
            <person name="Tarabai H."/>
            <person name="Stefka J."/>
            <person name="Hypsa V."/>
        </authorList>
    </citation>
    <scope>NUCLEOTIDE SEQUENCE [LARGE SCALE GENOMIC DNA]</scope>
    <source>
        <strain evidence="2">HR10_N</strain>
    </source>
</reference>
<feature type="compositionally biased region" description="Polar residues" evidence="1">
    <location>
        <begin position="368"/>
        <end position="379"/>
    </location>
</feature>
<feature type="compositionally biased region" description="Low complexity" evidence="1">
    <location>
        <begin position="263"/>
        <end position="279"/>
    </location>
</feature>
<feature type="compositionally biased region" description="Low complexity" evidence="1">
    <location>
        <begin position="188"/>
        <end position="208"/>
    </location>
</feature>
<organism evidence="2 3">
    <name type="scientific">Polyplax serrata</name>
    <name type="common">Common mouse louse</name>
    <dbReference type="NCBI Taxonomy" id="468196"/>
    <lineage>
        <taxon>Eukaryota</taxon>
        <taxon>Metazoa</taxon>
        <taxon>Ecdysozoa</taxon>
        <taxon>Arthropoda</taxon>
        <taxon>Hexapoda</taxon>
        <taxon>Insecta</taxon>
        <taxon>Pterygota</taxon>
        <taxon>Neoptera</taxon>
        <taxon>Paraneoptera</taxon>
        <taxon>Psocodea</taxon>
        <taxon>Troctomorpha</taxon>
        <taxon>Phthiraptera</taxon>
        <taxon>Anoplura</taxon>
        <taxon>Polyplacidae</taxon>
        <taxon>Polyplax</taxon>
    </lineage>
</organism>
<feature type="compositionally biased region" description="Low complexity" evidence="1">
    <location>
        <begin position="556"/>
        <end position="576"/>
    </location>
</feature>
<dbReference type="AlphaFoldDB" id="A0AAN8NT89"/>
<feature type="region of interest" description="Disordered" evidence="1">
    <location>
        <begin position="187"/>
        <end position="209"/>
    </location>
</feature>
<protein>
    <submittedName>
        <fullName evidence="2">Uncharacterized protein</fullName>
    </submittedName>
</protein>
<proteinExistence type="predicted"/>
<accession>A0AAN8NT89</accession>
<feature type="region of interest" description="Disordered" evidence="1">
    <location>
        <begin position="547"/>
        <end position="576"/>
    </location>
</feature>
<evidence type="ECO:0000256" key="1">
    <source>
        <dbReference type="SAM" id="MobiDB-lite"/>
    </source>
</evidence>
<gene>
    <name evidence="2" type="ORF">RUM43_011127</name>
</gene>
<evidence type="ECO:0000313" key="3">
    <source>
        <dbReference type="Proteomes" id="UP001372834"/>
    </source>
</evidence>
<comment type="caution">
    <text evidence="2">The sequence shown here is derived from an EMBL/GenBank/DDBJ whole genome shotgun (WGS) entry which is preliminary data.</text>
</comment>
<feature type="region of interest" description="Disordered" evidence="1">
    <location>
        <begin position="359"/>
        <end position="379"/>
    </location>
</feature>